<evidence type="ECO:0000313" key="1">
    <source>
        <dbReference type="EMBL" id="SIS39206.1"/>
    </source>
</evidence>
<proteinExistence type="predicted"/>
<dbReference type="EMBL" id="FTOF01000001">
    <property type="protein sequence ID" value="SIS39206.1"/>
    <property type="molecule type" value="Genomic_DNA"/>
</dbReference>
<name>A0A1N7IQC1_9CORY</name>
<dbReference type="Gene3D" id="1.10.287.950">
    <property type="entry name" value="Methyl-accepting chemotaxis protein"/>
    <property type="match status" value="1"/>
</dbReference>
<dbReference type="RefSeq" id="WP_076598237.1">
    <property type="nucleotide sequence ID" value="NZ_CP046976.1"/>
</dbReference>
<dbReference type="Proteomes" id="UP000186292">
    <property type="component" value="Unassembled WGS sequence"/>
</dbReference>
<dbReference type="STRING" id="1161099.SAMN05444817_101266"/>
<protein>
    <submittedName>
        <fullName evidence="1">Putative membrane protein</fullName>
    </submittedName>
</protein>
<sequence length="233" mass="24273">MLEEIQAANDRLNSSIDQAISDLENVGGPAARDLVDRLRQIQDEAGISVVDPETQQMIDTALDPATIDQLNELRDGAAKLADELNNPAAQFVTGINDAADGAERLSDALHLLHDGSGQLVAGTTRLTDGTSKLVVGARTLADGTTQLADGSEQLVVGMDELNDGLVQLDDGSGELALKITEGSEQVPSFKGSNLDEASDVAGAPVCLQNTGDDLTTFGQGLSLVTLNTPKEIP</sequence>
<dbReference type="InterPro" id="IPR023908">
    <property type="entry name" value="xxxLxxG_rpt"/>
</dbReference>
<dbReference type="AlphaFoldDB" id="A0A1N7IQC1"/>
<reference evidence="2" key="1">
    <citation type="submission" date="2017-01" db="EMBL/GenBank/DDBJ databases">
        <authorList>
            <person name="Varghese N."/>
            <person name="Submissions S."/>
        </authorList>
    </citation>
    <scope>NUCLEOTIDE SEQUENCE [LARGE SCALE GENOMIC DNA]</scope>
    <source>
        <strain evidence="2">DSM 44531</strain>
    </source>
</reference>
<gene>
    <name evidence="1" type="ORF">SAMN05444817_101266</name>
</gene>
<accession>A0A1N7IQC1</accession>
<organism evidence="1 2">
    <name type="scientific">Corynebacterium appendicis CIP 107643</name>
    <dbReference type="NCBI Taxonomy" id="1161099"/>
    <lineage>
        <taxon>Bacteria</taxon>
        <taxon>Bacillati</taxon>
        <taxon>Actinomycetota</taxon>
        <taxon>Actinomycetes</taxon>
        <taxon>Mycobacteriales</taxon>
        <taxon>Corynebacteriaceae</taxon>
        <taxon>Corynebacterium</taxon>
    </lineage>
</organism>
<evidence type="ECO:0000313" key="2">
    <source>
        <dbReference type="Proteomes" id="UP000186292"/>
    </source>
</evidence>
<keyword evidence="2" id="KW-1185">Reference proteome</keyword>
<dbReference type="NCBIfam" id="TIGR03057">
    <property type="entry name" value="xxxLxxG_by_4"/>
    <property type="match status" value="2"/>
</dbReference>